<evidence type="ECO:0000313" key="10">
    <source>
        <dbReference type="Proteomes" id="UP000050640"/>
    </source>
</evidence>
<evidence type="ECO:0000313" key="11">
    <source>
        <dbReference type="WBParaSite" id="EEL_0000268201-mRNA-1"/>
    </source>
</evidence>
<dbReference type="GO" id="GO:0004222">
    <property type="term" value="F:metalloendopeptidase activity"/>
    <property type="evidence" value="ECO:0007669"/>
    <property type="project" value="UniProtKB-UniRule"/>
</dbReference>
<reference evidence="11" key="1">
    <citation type="submission" date="2017-02" db="UniProtKB">
        <authorList>
            <consortium name="WormBaseParasite"/>
        </authorList>
    </citation>
    <scope>IDENTIFICATION</scope>
</reference>
<keyword evidence="2 9" id="KW-0645">Protease</keyword>
<evidence type="ECO:0000256" key="7">
    <source>
        <dbReference type="PIRSR" id="PIRSR601577-1"/>
    </source>
</evidence>
<keyword evidence="5 8" id="KW-0862">Zinc</keyword>
<dbReference type="InterPro" id="IPR001577">
    <property type="entry name" value="Peptidase_M8"/>
</dbReference>
<evidence type="ECO:0000256" key="6">
    <source>
        <dbReference type="ARBA" id="ARBA00023049"/>
    </source>
</evidence>
<feature type="signal peptide" evidence="9">
    <location>
        <begin position="1"/>
        <end position="19"/>
    </location>
</feature>
<organism evidence="10 11">
    <name type="scientific">Elaeophora elaphi</name>
    <dbReference type="NCBI Taxonomy" id="1147741"/>
    <lineage>
        <taxon>Eukaryota</taxon>
        <taxon>Metazoa</taxon>
        <taxon>Ecdysozoa</taxon>
        <taxon>Nematoda</taxon>
        <taxon>Chromadorea</taxon>
        <taxon>Rhabditida</taxon>
        <taxon>Spirurina</taxon>
        <taxon>Spiruromorpha</taxon>
        <taxon>Filarioidea</taxon>
        <taxon>Onchocercidae</taxon>
        <taxon>Elaeophora</taxon>
    </lineage>
</organism>
<feature type="binding site" evidence="8">
    <location>
        <position position="177"/>
    </location>
    <ligand>
        <name>Zn(2+)</name>
        <dbReference type="ChEBI" id="CHEBI:29105"/>
        <note>catalytic</note>
    </ligand>
</feature>
<evidence type="ECO:0000256" key="3">
    <source>
        <dbReference type="ARBA" id="ARBA00022723"/>
    </source>
</evidence>
<dbReference type="SUPFAM" id="SSF55486">
    <property type="entry name" value="Metalloproteases ('zincins'), catalytic domain"/>
    <property type="match status" value="1"/>
</dbReference>
<dbReference type="GO" id="GO:0007155">
    <property type="term" value="P:cell adhesion"/>
    <property type="evidence" value="ECO:0007669"/>
    <property type="project" value="InterPro"/>
</dbReference>
<dbReference type="Gene3D" id="3.10.170.20">
    <property type="match status" value="1"/>
</dbReference>
<keyword evidence="4 9" id="KW-0378">Hydrolase</keyword>
<dbReference type="Pfam" id="PF01457">
    <property type="entry name" value="Peptidase_M8"/>
    <property type="match status" value="1"/>
</dbReference>
<keyword evidence="6 8" id="KW-0482">Metalloprotease</keyword>
<comment type="cofactor">
    <cofactor evidence="8 9">
        <name>Zn(2+)</name>
        <dbReference type="ChEBI" id="CHEBI:29105"/>
    </cofactor>
    <text evidence="8 9">Binds 1 zinc ion per subunit.</text>
</comment>
<proteinExistence type="inferred from homology"/>
<name>A0A0R3RMH2_9BILA</name>
<dbReference type="GO" id="GO:0006508">
    <property type="term" value="P:proteolysis"/>
    <property type="evidence" value="ECO:0007669"/>
    <property type="project" value="UniProtKB-KW"/>
</dbReference>
<feature type="chain" id="PRO_5023975294" description="Leishmanolysin-like peptidase" evidence="9">
    <location>
        <begin position="20"/>
        <end position="265"/>
    </location>
</feature>
<dbReference type="WBParaSite" id="EEL_0000268201-mRNA-1">
    <property type="protein sequence ID" value="EEL_0000268201-mRNA-1"/>
    <property type="gene ID" value="EEL_0000268201"/>
</dbReference>
<dbReference type="EC" id="3.4.24.-" evidence="9"/>
<keyword evidence="10" id="KW-1185">Reference proteome</keyword>
<sequence>MANLLVLVVLLSAISASLSTEMSHWEQLNIGIIRQKDMLHLSATILDGLRSAIIQMQSLINIWYRPGNDRLNAKSLQSCISHWYPPIGKCLMETVHSLKKLHLLDITKDVNLKFYNVNFLLLLQVDIQKCNGDDGLLAAAAPCSLTDNNRPAAARLMLCPFGERWNSFRAIVDLFRHEIMHALGFGLIIPAKNFSTTPKTRKFLWTDESSSQRVTAIYMDFQDNAVIEARKHFGCQSLHGIEADGEDKIHLNEYIYGVRDLTILF</sequence>
<dbReference type="GO" id="GO:0046872">
    <property type="term" value="F:metal ion binding"/>
    <property type="evidence" value="ECO:0007669"/>
    <property type="project" value="UniProtKB-KW"/>
</dbReference>
<evidence type="ECO:0000256" key="2">
    <source>
        <dbReference type="ARBA" id="ARBA00022670"/>
    </source>
</evidence>
<accession>A0A0R3RMH2</accession>
<evidence type="ECO:0000256" key="5">
    <source>
        <dbReference type="ARBA" id="ARBA00022833"/>
    </source>
</evidence>
<keyword evidence="9" id="KW-0732">Signal</keyword>
<protein>
    <recommendedName>
        <fullName evidence="9">Leishmanolysin-like peptidase</fullName>
        <ecNumber evidence="9">3.4.24.-</ecNumber>
    </recommendedName>
</protein>
<dbReference type="AlphaFoldDB" id="A0A0R3RMH2"/>
<evidence type="ECO:0000256" key="9">
    <source>
        <dbReference type="RuleBase" id="RU366077"/>
    </source>
</evidence>
<keyword evidence="3 8" id="KW-0479">Metal-binding</keyword>
<feature type="active site" evidence="7">
    <location>
        <position position="178"/>
    </location>
</feature>
<feature type="binding site" evidence="8">
    <location>
        <position position="181"/>
    </location>
    <ligand>
        <name>Zn(2+)</name>
        <dbReference type="ChEBI" id="CHEBI:29105"/>
        <note>catalytic</note>
    </ligand>
</feature>
<dbReference type="Proteomes" id="UP000050640">
    <property type="component" value="Unplaced"/>
</dbReference>
<evidence type="ECO:0000256" key="1">
    <source>
        <dbReference type="ARBA" id="ARBA00005860"/>
    </source>
</evidence>
<evidence type="ECO:0000256" key="4">
    <source>
        <dbReference type="ARBA" id="ARBA00022801"/>
    </source>
</evidence>
<dbReference type="GO" id="GO:0016020">
    <property type="term" value="C:membrane"/>
    <property type="evidence" value="ECO:0007669"/>
    <property type="project" value="InterPro"/>
</dbReference>
<comment type="similarity">
    <text evidence="1 9">Belongs to the peptidase M8 family.</text>
</comment>
<evidence type="ECO:0000256" key="8">
    <source>
        <dbReference type="PIRSR" id="PIRSR601577-2"/>
    </source>
</evidence>